<dbReference type="Gene3D" id="3.30.70.1070">
    <property type="entry name" value="Sporulation related repeat"/>
    <property type="match status" value="1"/>
</dbReference>
<feature type="domain" description="SPOR" evidence="3">
    <location>
        <begin position="268"/>
        <end position="347"/>
    </location>
</feature>
<keyword evidence="5" id="KW-1185">Reference proteome</keyword>
<dbReference type="AlphaFoldDB" id="A0A4Y8ZKW7"/>
<dbReference type="OrthoDB" id="112232at2"/>
<dbReference type="InterPro" id="IPR006311">
    <property type="entry name" value="TAT_signal"/>
</dbReference>
<sequence>MQITGRKFLGSVAAAALLVATGSAVSYAAAGAEVAAQNDAAGAASVQAGINAWQAGDYAGAVRTWRPVADRGNADAQFNLGQAYRLGRGVPADLRTAQSWFEKAAQQGHAQAQANLGLILHQNGERQRAMPWIRKAADAGDPRAQYVLGTELFNGDLLQKDWPRAYALMQLAAGQGMPFAVSNLQQMDKLIPLAQRQQGLALSREMQGKAPPRPAQVPGSVGKATVPPSNSAIQSTLPAPAPAKASPAPVKTAQAPRPAAPAPAATPAASGRGWRVQLGAFSTQANAKKQWESLRGRVGGLAGLQPALVAAGAVTRLQAGPLPSKAAADRICAAAKQAGAACFPVAP</sequence>
<dbReference type="GO" id="GO:0042834">
    <property type="term" value="F:peptidoglycan binding"/>
    <property type="evidence" value="ECO:0007669"/>
    <property type="project" value="InterPro"/>
</dbReference>
<dbReference type="Pfam" id="PF08238">
    <property type="entry name" value="Sel1"/>
    <property type="match status" value="3"/>
</dbReference>
<dbReference type="PROSITE" id="PS51724">
    <property type="entry name" value="SPOR"/>
    <property type="match status" value="1"/>
</dbReference>
<reference evidence="4 5" key="1">
    <citation type="submission" date="2019-03" db="EMBL/GenBank/DDBJ databases">
        <title>Genome sequence of Sphingomonas sp. 17J27-24.</title>
        <authorList>
            <person name="Kim M."/>
            <person name="Maeng S."/>
            <person name="Sathiyaraj S."/>
        </authorList>
    </citation>
    <scope>NUCLEOTIDE SEQUENCE [LARGE SCALE GENOMIC DNA]</scope>
    <source>
        <strain evidence="4 5">17J27-24</strain>
    </source>
</reference>
<accession>A0A4Y8ZKW7</accession>
<dbReference type="PANTHER" id="PTHR45011">
    <property type="entry name" value="DAP3-BINDING CELL DEATH ENHANCER 1"/>
    <property type="match status" value="1"/>
</dbReference>
<feature type="region of interest" description="Disordered" evidence="1">
    <location>
        <begin position="204"/>
        <end position="271"/>
    </location>
</feature>
<protein>
    <recommendedName>
        <fullName evidence="3">SPOR domain-containing protein</fullName>
    </recommendedName>
</protein>
<dbReference type="SMART" id="SM00671">
    <property type="entry name" value="SEL1"/>
    <property type="match status" value="3"/>
</dbReference>
<keyword evidence="2" id="KW-0732">Signal</keyword>
<evidence type="ECO:0000313" key="5">
    <source>
        <dbReference type="Proteomes" id="UP000298213"/>
    </source>
</evidence>
<dbReference type="InterPro" id="IPR006597">
    <property type="entry name" value="Sel1-like"/>
</dbReference>
<dbReference type="SUPFAM" id="SSF81901">
    <property type="entry name" value="HCP-like"/>
    <property type="match status" value="1"/>
</dbReference>
<feature type="chain" id="PRO_5021282667" description="SPOR domain-containing protein" evidence="2">
    <location>
        <begin position="29"/>
        <end position="347"/>
    </location>
</feature>
<name>A0A4Y8ZKW7_9SPHN</name>
<dbReference type="PROSITE" id="PS51318">
    <property type="entry name" value="TAT"/>
    <property type="match status" value="1"/>
</dbReference>
<dbReference type="RefSeq" id="WP_135090070.1">
    <property type="nucleotide sequence ID" value="NZ_SPDV01000061.1"/>
</dbReference>
<evidence type="ECO:0000313" key="4">
    <source>
        <dbReference type="EMBL" id="TFI56651.1"/>
    </source>
</evidence>
<dbReference type="InterPro" id="IPR011990">
    <property type="entry name" value="TPR-like_helical_dom_sf"/>
</dbReference>
<dbReference type="SUPFAM" id="SSF110997">
    <property type="entry name" value="Sporulation related repeat"/>
    <property type="match status" value="1"/>
</dbReference>
<dbReference type="PANTHER" id="PTHR45011:SF1">
    <property type="entry name" value="DAP3-BINDING CELL DEATH ENHANCER 1"/>
    <property type="match status" value="1"/>
</dbReference>
<evidence type="ECO:0000256" key="1">
    <source>
        <dbReference type="SAM" id="MobiDB-lite"/>
    </source>
</evidence>
<dbReference type="InterPro" id="IPR036680">
    <property type="entry name" value="SPOR-like_sf"/>
</dbReference>
<feature type="signal peptide" evidence="2">
    <location>
        <begin position="1"/>
        <end position="28"/>
    </location>
</feature>
<evidence type="ECO:0000259" key="3">
    <source>
        <dbReference type="PROSITE" id="PS51724"/>
    </source>
</evidence>
<proteinExistence type="predicted"/>
<dbReference type="Proteomes" id="UP000298213">
    <property type="component" value="Unassembled WGS sequence"/>
</dbReference>
<dbReference type="InterPro" id="IPR052748">
    <property type="entry name" value="ISR_Activator"/>
</dbReference>
<dbReference type="EMBL" id="SPDV01000061">
    <property type="protein sequence ID" value="TFI56651.1"/>
    <property type="molecule type" value="Genomic_DNA"/>
</dbReference>
<gene>
    <name evidence="4" type="ORF">E2493_19060</name>
</gene>
<feature type="compositionally biased region" description="Polar residues" evidence="1">
    <location>
        <begin position="227"/>
        <end position="237"/>
    </location>
</feature>
<evidence type="ECO:0000256" key="2">
    <source>
        <dbReference type="SAM" id="SignalP"/>
    </source>
</evidence>
<organism evidence="4 5">
    <name type="scientific">Sphingomonas parva</name>
    <dbReference type="NCBI Taxonomy" id="2555898"/>
    <lineage>
        <taxon>Bacteria</taxon>
        <taxon>Pseudomonadati</taxon>
        <taxon>Pseudomonadota</taxon>
        <taxon>Alphaproteobacteria</taxon>
        <taxon>Sphingomonadales</taxon>
        <taxon>Sphingomonadaceae</taxon>
        <taxon>Sphingomonas</taxon>
    </lineage>
</organism>
<feature type="compositionally biased region" description="Low complexity" evidence="1">
    <location>
        <begin position="242"/>
        <end position="269"/>
    </location>
</feature>
<comment type="caution">
    <text evidence="4">The sequence shown here is derived from an EMBL/GenBank/DDBJ whole genome shotgun (WGS) entry which is preliminary data.</text>
</comment>
<dbReference type="InterPro" id="IPR007730">
    <property type="entry name" value="SPOR-like_dom"/>
</dbReference>
<dbReference type="Gene3D" id="1.25.40.10">
    <property type="entry name" value="Tetratricopeptide repeat domain"/>
    <property type="match status" value="1"/>
</dbReference>
<dbReference type="Pfam" id="PF05036">
    <property type="entry name" value="SPOR"/>
    <property type="match status" value="1"/>
</dbReference>